<reference evidence="1" key="1">
    <citation type="submission" date="2022-12" db="EMBL/GenBank/DDBJ databases">
        <title>Genome Sequence of Lasiodiplodia mahajangana.</title>
        <authorList>
            <person name="Buettner E."/>
        </authorList>
    </citation>
    <scope>NUCLEOTIDE SEQUENCE</scope>
    <source>
        <strain evidence="1">VT137</strain>
    </source>
</reference>
<evidence type="ECO:0000313" key="1">
    <source>
        <dbReference type="EMBL" id="KAJ8124528.1"/>
    </source>
</evidence>
<sequence>MAPEIEEPVTAGENGATAEEVKPYRIHVSSRYLNLTKQKLEIARLPHELDEPKSKDWWQPKSQVEPLIDFWLEQYQWRDQEEILNSLPQFRAGFTIPHSESPIRIHFIHARSPRANVIPLLLIPPFPFSSLSLGHLVKLFTEPEEANSQPFHLVIPSLPGLSFSDALPTNTAVISSTADLLDSLMQRLGYSAYLATNAGAGASSPSQIDYKLADWLSAQYPDSCLGTHLISPPLAQPRLQKAPLPWVKWSIANAFKASIWGYRPEDLSALKQNSKMATTTATFGAS</sequence>
<comment type="caution">
    <text evidence="1">The sequence shown here is derived from an EMBL/GenBank/DDBJ whole genome shotgun (WGS) entry which is preliminary data.</text>
</comment>
<name>A0ACC2JBJ8_9PEZI</name>
<organism evidence="1 2">
    <name type="scientific">Lasiodiplodia mahajangana</name>
    <dbReference type="NCBI Taxonomy" id="1108764"/>
    <lineage>
        <taxon>Eukaryota</taxon>
        <taxon>Fungi</taxon>
        <taxon>Dikarya</taxon>
        <taxon>Ascomycota</taxon>
        <taxon>Pezizomycotina</taxon>
        <taxon>Dothideomycetes</taxon>
        <taxon>Dothideomycetes incertae sedis</taxon>
        <taxon>Botryosphaeriales</taxon>
        <taxon>Botryosphaeriaceae</taxon>
        <taxon>Lasiodiplodia</taxon>
    </lineage>
</organism>
<evidence type="ECO:0000313" key="2">
    <source>
        <dbReference type="Proteomes" id="UP001153332"/>
    </source>
</evidence>
<gene>
    <name evidence="1" type="ORF">O1611_g9112</name>
</gene>
<dbReference type="EMBL" id="JAPUUL010002955">
    <property type="protein sequence ID" value="KAJ8124528.1"/>
    <property type="molecule type" value="Genomic_DNA"/>
</dbReference>
<protein>
    <submittedName>
        <fullName evidence="1">Uncharacterized protein</fullName>
    </submittedName>
</protein>
<proteinExistence type="predicted"/>
<accession>A0ACC2JBJ8</accession>
<keyword evidence="2" id="KW-1185">Reference proteome</keyword>
<dbReference type="Proteomes" id="UP001153332">
    <property type="component" value="Unassembled WGS sequence"/>
</dbReference>